<accession>A0A5A9P4H6</accession>
<feature type="domain" description="Rho-GAP" evidence="5">
    <location>
        <begin position="336"/>
        <end position="522"/>
    </location>
</feature>
<dbReference type="GO" id="GO:0005096">
    <property type="term" value="F:GTPase activator activity"/>
    <property type="evidence" value="ECO:0007669"/>
    <property type="project" value="UniProtKB-KW"/>
</dbReference>
<dbReference type="GO" id="GO:0035023">
    <property type="term" value="P:regulation of Rho protein signal transduction"/>
    <property type="evidence" value="ECO:0007669"/>
    <property type="project" value="InterPro"/>
</dbReference>
<dbReference type="EMBL" id="SOYY01000009">
    <property type="protein sequence ID" value="KAA0716682.1"/>
    <property type="molecule type" value="Genomic_DNA"/>
</dbReference>
<dbReference type="SMART" id="SM00233">
    <property type="entry name" value="PH"/>
    <property type="match status" value="1"/>
</dbReference>
<dbReference type="Pfam" id="PF00620">
    <property type="entry name" value="RhoGAP"/>
    <property type="match status" value="1"/>
</dbReference>
<comment type="caution">
    <text evidence="6">The sequence shown here is derived from an EMBL/GenBank/DDBJ whole genome shotgun (WGS) entry which is preliminary data.</text>
</comment>
<feature type="region of interest" description="Disordered" evidence="3">
    <location>
        <begin position="950"/>
        <end position="970"/>
    </location>
</feature>
<proteinExistence type="predicted"/>
<dbReference type="Pfam" id="PF22286">
    <property type="entry name" value="RHG20_PH"/>
    <property type="match status" value="1"/>
</dbReference>
<dbReference type="InterPro" id="IPR000198">
    <property type="entry name" value="RhoGAP_dom"/>
</dbReference>
<dbReference type="FunFam" id="1.10.555.10:FF:000025">
    <property type="entry name" value="Rho GTPase-activating protein 20"/>
    <property type="match status" value="1"/>
</dbReference>
<dbReference type="CDD" id="cd04402">
    <property type="entry name" value="RhoGAP_ARHGAP20"/>
    <property type="match status" value="1"/>
</dbReference>
<sequence length="1148" mass="128332">MKMSPQLRISNPIDLQSTSEGLVTRPSDRKNMKSAVPRRKPGSGVIKAFKIRQSDRYEACHVSQNAMLLMEAHAHFTNGLQSKERLLLLFTDSLIIAKTKSLYLKLKACVSLSDIWLASCIHNITDRKVTSKHSFVIGWPTTNYVATFSSSETKEKWLQALQWHTSRARQRVLPSAILLYVLLIRHPEDDSPATIAVAVDVSTTAENVVHYIKQECKLLREASDYQLCVNYDKEEETYALLGHELPFFILRHSLQSQQKHPRMPGEHLREAFSAAQQTEEAIKTPHFTIKTRTHTLGLFKSKRRRSLIDWALRRGHLNQSDDNVESHNASQKLFGQSLSSICPDGNLPKPITDLLYLLFCEGPETCGIFRRSANAKSCRILKERMNSGKSISPHEESVFVSASLITEFLRELPGGVLRCDLYEEWIEVLQIEEEQHKLYQIRSLFAQLPEENFTLLCHLFGVLHRIHSHSHVNLMTASNLALCIAPNMLWRSSKVSPELEGKSTLQVAELIQFLIENTPAVFGDDLESLFTSRIISEQETRDSADGPYLQHSSSEDTDQDFIVSSPLSPEVHPLFLPLAALSFKEKRRIQPFHVDAPASQGTYSCGTLDSISSQSSASMYTLGIGKLSQTRDRCLSEPVMYFATPQSQMLVHTPVIRQSSYDAAVIDNRTEQSQTSVGLSPEQQVHNSATGPRRRRYTFWKSPQIPSRFKHPAQKLASMSSLSSATTSSLSSLDSTLSLSSADLIPSPQHTQSQPFLFGAAARLQPVTPEMSRKRWTNVFTYDEEEKVDMWDQDLEMDKKERKFEEPPHAERVESEDSMKSIIMEVKAVQRQCTSDRQLLAEYGGLDTNALKSSDAHKPEHDVDSQAVSREPCCTQTLPMAKQIDNEMQESKLKQTPLGAPQIITKKDNSESQLRCLNVRSVIHASGVQKVSRMKITFFPSARKVMLKHSKVRDQTSKSVTMETEQNEKPGFTEQKEAKWGESLEVTIPQTLFYGLDVPLVLCSETSQQTSIQVNASMPSFEDVGVRDAGVDVSMISGNSGLGNGVCGFPDKNTVWNLECVTCDKVISCVNATDAPHNPGSIIENAQPAVSISSGSGIIRSISIFHGNANQGTLPPKPASKLAGTFRRTICIKLPVNVRNRGAVQNKL</sequence>
<evidence type="ECO:0000259" key="5">
    <source>
        <dbReference type="PROSITE" id="PS50238"/>
    </source>
</evidence>
<dbReference type="PANTHER" id="PTHR23179">
    <property type="entry name" value="T-CELL ACTIVATION RHO GTPASE ACTIVATING PROTEIN-RELATED"/>
    <property type="match status" value="1"/>
</dbReference>
<reference evidence="6 7" key="1">
    <citation type="journal article" date="2019" name="Mol. Ecol. Resour.">
        <title>Chromosome-level genome assembly of Triplophysa tibetana, a fish adapted to the harsh high-altitude environment of the Tibetan Plateau.</title>
        <authorList>
            <person name="Yang X."/>
            <person name="Liu H."/>
            <person name="Ma Z."/>
            <person name="Zou Y."/>
            <person name="Zou M."/>
            <person name="Mao Y."/>
            <person name="Li X."/>
            <person name="Wang H."/>
            <person name="Chen T."/>
            <person name="Wang W."/>
            <person name="Yang R."/>
        </authorList>
    </citation>
    <scope>NUCLEOTIDE SEQUENCE [LARGE SCALE GENOMIC DNA]</scope>
    <source>
        <strain evidence="6">TTIB1903HZAU</strain>
        <tissue evidence="6">Muscle</tissue>
    </source>
</reference>
<feature type="compositionally biased region" description="Polar residues" evidence="3">
    <location>
        <begin position="672"/>
        <end position="690"/>
    </location>
</feature>
<dbReference type="AlphaFoldDB" id="A0A5A9P4H6"/>
<evidence type="ECO:0000313" key="6">
    <source>
        <dbReference type="EMBL" id="KAA0716682.1"/>
    </source>
</evidence>
<dbReference type="InterPro" id="IPR008936">
    <property type="entry name" value="Rho_GTPase_activation_prot"/>
</dbReference>
<dbReference type="InterPro" id="IPR047887">
    <property type="entry name" value="ARHGAP20_PH"/>
</dbReference>
<dbReference type="SUPFAM" id="SSF48350">
    <property type="entry name" value="GTPase activation domain, GAP"/>
    <property type="match status" value="1"/>
</dbReference>
<keyword evidence="7" id="KW-1185">Reference proteome</keyword>
<dbReference type="GO" id="GO:0007165">
    <property type="term" value="P:signal transduction"/>
    <property type="evidence" value="ECO:0007669"/>
    <property type="project" value="InterPro"/>
</dbReference>
<name>A0A5A9P4H6_9TELE</name>
<dbReference type="PROSITE" id="PS50238">
    <property type="entry name" value="RHOGAP"/>
    <property type="match status" value="1"/>
</dbReference>
<dbReference type="PANTHER" id="PTHR23179:SF36">
    <property type="entry name" value="RHO-GAP DOMAIN-CONTAINING PROTEIN"/>
    <property type="match status" value="1"/>
</dbReference>
<organism evidence="6 7">
    <name type="scientific">Triplophysa tibetana</name>
    <dbReference type="NCBI Taxonomy" id="1572043"/>
    <lineage>
        <taxon>Eukaryota</taxon>
        <taxon>Metazoa</taxon>
        <taxon>Chordata</taxon>
        <taxon>Craniata</taxon>
        <taxon>Vertebrata</taxon>
        <taxon>Euteleostomi</taxon>
        <taxon>Actinopterygii</taxon>
        <taxon>Neopterygii</taxon>
        <taxon>Teleostei</taxon>
        <taxon>Ostariophysi</taxon>
        <taxon>Cypriniformes</taxon>
        <taxon>Nemacheilidae</taxon>
        <taxon>Triplophysa</taxon>
    </lineage>
</organism>
<evidence type="ECO:0000313" key="7">
    <source>
        <dbReference type="Proteomes" id="UP000324632"/>
    </source>
</evidence>
<evidence type="ECO:0000256" key="3">
    <source>
        <dbReference type="SAM" id="MobiDB-lite"/>
    </source>
</evidence>
<dbReference type="SMART" id="SM00324">
    <property type="entry name" value="RhoGAP"/>
    <property type="match status" value="1"/>
</dbReference>
<evidence type="ECO:0000259" key="4">
    <source>
        <dbReference type="PROSITE" id="PS50003"/>
    </source>
</evidence>
<dbReference type="Gene3D" id="2.30.29.30">
    <property type="entry name" value="Pleckstrin-homology domain (PH domain)/Phosphotyrosine-binding domain (PTB)"/>
    <property type="match status" value="1"/>
</dbReference>
<feature type="region of interest" description="Disordered" evidence="3">
    <location>
        <begin position="18"/>
        <end position="40"/>
    </location>
</feature>
<dbReference type="PROSITE" id="PS50003">
    <property type="entry name" value="PH_DOMAIN"/>
    <property type="match status" value="1"/>
</dbReference>
<feature type="region of interest" description="Disordered" evidence="3">
    <location>
        <begin position="541"/>
        <end position="562"/>
    </location>
</feature>
<dbReference type="Gene3D" id="1.10.555.10">
    <property type="entry name" value="Rho GTPase activation protein"/>
    <property type="match status" value="1"/>
</dbReference>
<dbReference type="InterPro" id="IPR047886">
    <property type="entry name" value="ARHGAP20-like_RhoGAP"/>
</dbReference>
<dbReference type="InterPro" id="IPR011993">
    <property type="entry name" value="PH-like_dom_sf"/>
</dbReference>
<keyword evidence="1" id="KW-0343">GTPase activation</keyword>
<evidence type="ECO:0000256" key="2">
    <source>
        <dbReference type="ARBA" id="ARBA00022553"/>
    </source>
</evidence>
<evidence type="ECO:0000256" key="1">
    <source>
        <dbReference type="ARBA" id="ARBA00022468"/>
    </source>
</evidence>
<protein>
    <submittedName>
        <fullName evidence="6">Rho GTPase-activating protein 20</fullName>
    </submittedName>
</protein>
<dbReference type="Proteomes" id="UP000324632">
    <property type="component" value="Chromosome 9"/>
</dbReference>
<feature type="region of interest" description="Disordered" evidence="3">
    <location>
        <begin position="672"/>
        <end position="695"/>
    </location>
</feature>
<feature type="domain" description="PH" evidence="4">
    <location>
        <begin position="61"/>
        <end position="166"/>
    </location>
</feature>
<keyword evidence="2" id="KW-0597">Phosphoprotein</keyword>
<gene>
    <name evidence="6" type="ORF">E1301_Tti018954</name>
</gene>
<dbReference type="SUPFAM" id="SSF50729">
    <property type="entry name" value="PH domain-like"/>
    <property type="match status" value="1"/>
</dbReference>
<dbReference type="InterPro" id="IPR001849">
    <property type="entry name" value="PH_domain"/>
</dbReference>